<dbReference type="InterPro" id="IPR023996">
    <property type="entry name" value="TonB-dep_OMP_SusC/RagA"/>
</dbReference>
<dbReference type="Gene3D" id="2.60.40.1120">
    <property type="entry name" value="Carboxypeptidase-like, regulatory domain"/>
    <property type="match status" value="1"/>
</dbReference>
<evidence type="ECO:0000259" key="9">
    <source>
        <dbReference type="Pfam" id="PF07715"/>
    </source>
</evidence>
<keyword evidence="3 8" id="KW-1134">Transmembrane beta strand</keyword>
<dbReference type="PANTHER" id="PTHR30069">
    <property type="entry name" value="TONB-DEPENDENT OUTER MEMBRANE RECEPTOR"/>
    <property type="match status" value="1"/>
</dbReference>
<keyword evidence="5" id="KW-0732">Signal</keyword>
<dbReference type="RefSeq" id="WP_346754267.1">
    <property type="nucleotide sequence ID" value="NZ_JAUJEA010000010.1"/>
</dbReference>
<comment type="similarity">
    <text evidence="8">Belongs to the TonB-dependent receptor family.</text>
</comment>
<dbReference type="SUPFAM" id="SSF56935">
    <property type="entry name" value="Porins"/>
    <property type="match status" value="1"/>
</dbReference>
<keyword evidence="11" id="KW-1185">Reference proteome</keyword>
<keyword evidence="4 8" id="KW-0812">Transmembrane</keyword>
<keyword evidence="2 8" id="KW-0813">Transport</keyword>
<feature type="domain" description="TonB-dependent receptor plug" evidence="9">
    <location>
        <begin position="220"/>
        <end position="333"/>
    </location>
</feature>
<organism evidence="10 11">
    <name type="scientific">Splendidivirga corallicola</name>
    <dbReference type="NCBI Taxonomy" id="3051826"/>
    <lineage>
        <taxon>Bacteria</taxon>
        <taxon>Pseudomonadati</taxon>
        <taxon>Bacteroidota</taxon>
        <taxon>Cytophagia</taxon>
        <taxon>Cytophagales</taxon>
        <taxon>Splendidivirgaceae</taxon>
        <taxon>Splendidivirga</taxon>
    </lineage>
</organism>
<keyword evidence="6 8" id="KW-0472">Membrane</keyword>
<evidence type="ECO:0000256" key="8">
    <source>
        <dbReference type="PROSITE-ProRule" id="PRU01360"/>
    </source>
</evidence>
<name>A0ABT8KWB8_9BACT</name>
<keyword evidence="10" id="KW-0675">Receptor</keyword>
<dbReference type="PANTHER" id="PTHR30069:SF53">
    <property type="entry name" value="COLICIN I RECEPTOR-RELATED"/>
    <property type="match status" value="1"/>
</dbReference>
<comment type="caution">
    <text evidence="10">The sequence shown here is derived from an EMBL/GenBank/DDBJ whole genome shotgun (WGS) entry which is preliminary data.</text>
</comment>
<dbReference type="SUPFAM" id="SSF49464">
    <property type="entry name" value="Carboxypeptidase regulatory domain-like"/>
    <property type="match status" value="1"/>
</dbReference>
<evidence type="ECO:0000256" key="7">
    <source>
        <dbReference type="ARBA" id="ARBA00023237"/>
    </source>
</evidence>
<dbReference type="InterPro" id="IPR036942">
    <property type="entry name" value="Beta-barrel_TonB_sf"/>
</dbReference>
<evidence type="ECO:0000256" key="3">
    <source>
        <dbReference type="ARBA" id="ARBA00022452"/>
    </source>
</evidence>
<dbReference type="Gene3D" id="2.40.170.20">
    <property type="entry name" value="TonB-dependent receptor, beta-barrel domain"/>
    <property type="match status" value="1"/>
</dbReference>
<evidence type="ECO:0000256" key="1">
    <source>
        <dbReference type="ARBA" id="ARBA00004571"/>
    </source>
</evidence>
<reference evidence="10" key="1">
    <citation type="submission" date="2023-06" db="EMBL/GenBank/DDBJ databases">
        <title>Genomic of Parafulvivirga corallium.</title>
        <authorList>
            <person name="Wang G."/>
        </authorList>
    </citation>
    <scope>NUCLEOTIDE SEQUENCE</scope>
    <source>
        <strain evidence="10">BMA10</strain>
    </source>
</reference>
<sequence length="1144" mass="127147">MSRYTFYGLIFQMALTGMLMASNGKAQSDLKLDDIYLSLKLKNETLKDVFDEITKQTQLKFAYEEGRVGLSKRIDVKASKSSLRSVLTKISRKNRLSFKRIGSQIFVLQHKNGFFVLDGEETKISPDKTISGKVTDENGNGLPGVNIIIKDTNIGVVTDINGNYALNVPDDATILVFSYVGYITEEVNISGRTVIDFVLTPDLETLSEVIVVGYATRDRKTVAGAIEQVSGEMLQNRPITNVVNGLQGVIPGLAITRNTGQPGQEGYRLQIRGISTINSSTNNVNDGGGNSPLILIDGIEGDLNTINPNDIQSATVLKDASAAIYGARAAGGVILITTKTGSKGQAPRITYSNAFSINKISRTTDLVNMREFVEMDIAAVEATGGTTHWQEPEVAAKVLAGSRDAEARWGPNDPARLFFVEDNWEDAIYDDGGIQQNHNLSMIGGGEASDYAISIGYNHIDGILKDTWDASKRLNVRFNYGFQISDKIKFDSRVSYERQNTVQPTDGSARIVHGLVDRFHWLPIYTKDGEYLTQWGFANVRQLADKENGKRTDITETLRGNFNLSYEIIDGLKVNGQFGINRTVGDGNNFGRVLPAYSYENGPVGFNRRNNFASEASSTSNYKNLTGFIDYRKVINGSHDISVMAGASHEENEREDFRAWRENFSQDQIWALNQGAVDRQFNEGSASHWAIRSFFGRLTYVFNSKYIAELNFRRDGTSVFSPNKRWGNFTGVSLAWLASEESFVQNLNIFDHLKLKVSRGTVGNQNLNTGNLYDYIPLITIDQVYPFGNGERAQSARERGLVSQNRTWEDVTTTNVGIEFALLNSRLSGTIDLYRKENSNMLLGVNLPSVLGGAPPAQNIGTLETKGYEITLGWADKVNDDFSYSIRVVFDDNTNELTDLDGRDLVRLGSNVREGYALGTYFGYAFDGFIQNQEELDAYRQLDGVPGDIGIGDTRFKDLNGDGRISLVDADGNDADIVNLGTNAPRKNFGVNLGVKFKNFDVSAFVQGVAKRTIFYNGDFRLPFVWPWRTPLRRFYNNTWTPENPDAKFPRLTHGGIRFWNYEPSAMNQVNGAYARLKNITIGYTIPNHITERVGVQNFRVFFSGEDLVTIDSVEGGYDPEHTNGSPSNYPFTKRYSLGLSLSF</sequence>
<evidence type="ECO:0000256" key="4">
    <source>
        <dbReference type="ARBA" id="ARBA00022692"/>
    </source>
</evidence>
<keyword evidence="7 8" id="KW-0998">Cell outer membrane</keyword>
<accession>A0ABT8KWB8</accession>
<dbReference type="InterPro" id="IPR039426">
    <property type="entry name" value="TonB-dep_rcpt-like"/>
</dbReference>
<comment type="subcellular location">
    <subcellularLocation>
        <location evidence="1 8">Cell outer membrane</location>
        <topology evidence="1 8">Multi-pass membrane protein</topology>
    </subcellularLocation>
</comment>
<evidence type="ECO:0000256" key="5">
    <source>
        <dbReference type="ARBA" id="ARBA00022729"/>
    </source>
</evidence>
<dbReference type="PROSITE" id="PS52016">
    <property type="entry name" value="TONB_DEPENDENT_REC_3"/>
    <property type="match status" value="1"/>
</dbReference>
<proteinExistence type="inferred from homology"/>
<dbReference type="InterPro" id="IPR012910">
    <property type="entry name" value="Plug_dom"/>
</dbReference>
<dbReference type="Pfam" id="PF13715">
    <property type="entry name" value="CarbopepD_reg_2"/>
    <property type="match status" value="1"/>
</dbReference>
<evidence type="ECO:0000256" key="2">
    <source>
        <dbReference type="ARBA" id="ARBA00022448"/>
    </source>
</evidence>
<dbReference type="Gene3D" id="2.170.130.10">
    <property type="entry name" value="TonB-dependent receptor, plug domain"/>
    <property type="match status" value="1"/>
</dbReference>
<dbReference type="InterPro" id="IPR037066">
    <property type="entry name" value="Plug_dom_sf"/>
</dbReference>
<dbReference type="Proteomes" id="UP001172082">
    <property type="component" value="Unassembled WGS sequence"/>
</dbReference>
<protein>
    <submittedName>
        <fullName evidence="10">TonB-dependent receptor</fullName>
    </submittedName>
</protein>
<dbReference type="NCBIfam" id="TIGR04057">
    <property type="entry name" value="SusC_RagA_signa"/>
    <property type="match status" value="1"/>
</dbReference>
<gene>
    <name evidence="10" type="ORF">QQ008_22815</name>
</gene>
<dbReference type="InterPro" id="IPR023997">
    <property type="entry name" value="TonB-dep_OMP_SusC/RagA_CS"/>
</dbReference>
<dbReference type="EMBL" id="JAUJEA010000010">
    <property type="protein sequence ID" value="MDN5204242.1"/>
    <property type="molecule type" value="Genomic_DNA"/>
</dbReference>
<evidence type="ECO:0000256" key="6">
    <source>
        <dbReference type="ARBA" id="ARBA00023136"/>
    </source>
</evidence>
<dbReference type="NCBIfam" id="TIGR04056">
    <property type="entry name" value="OMP_RagA_SusC"/>
    <property type="match status" value="1"/>
</dbReference>
<dbReference type="Pfam" id="PF07715">
    <property type="entry name" value="Plug"/>
    <property type="match status" value="1"/>
</dbReference>
<dbReference type="InterPro" id="IPR008969">
    <property type="entry name" value="CarboxyPept-like_regulatory"/>
</dbReference>
<evidence type="ECO:0000313" key="10">
    <source>
        <dbReference type="EMBL" id="MDN5204242.1"/>
    </source>
</evidence>
<evidence type="ECO:0000313" key="11">
    <source>
        <dbReference type="Proteomes" id="UP001172082"/>
    </source>
</evidence>